<dbReference type="SUPFAM" id="SSF56112">
    <property type="entry name" value="Protein kinase-like (PK-like)"/>
    <property type="match status" value="1"/>
</dbReference>
<dbReference type="GO" id="GO:0004672">
    <property type="term" value="F:protein kinase activity"/>
    <property type="evidence" value="ECO:0007669"/>
    <property type="project" value="InterPro"/>
</dbReference>
<feature type="compositionally biased region" description="Basic residues" evidence="1">
    <location>
        <begin position="1367"/>
        <end position="1380"/>
    </location>
</feature>
<feature type="compositionally biased region" description="Basic residues" evidence="1">
    <location>
        <begin position="1420"/>
        <end position="1432"/>
    </location>
</feature>
<feature type="compositionally biased region" description="Polar residues" evidence="1">
    <location>
        <begin position="176"/>
        <end position="187"/>
    </location>
</feature>
<dbReference type="PANTHER" id="PTHR38248:SF2">
    <property type="entry name" value="FUNK1 11"/>
    <property type="match status" value="1"/>
</dbReference>
<dbReference type="PROSITE" id="PS50011">
    <property type="entry name" value="PROTEIN_KINASE_DOM"/>
    <property type="match status" value="1"/>
</dbReference>
<dbReference type="EMBL" id="JABBWE010000062">
    <property type="protein sequence ID" value="KAG1789043.1"/>
    <property type="molecule type" value="Genomic_DNA"/>
</dbReference>
<dbReference type="Pfam" id="PF20149">
    <property type="entry name" value="DUF6532"/>
    <property type="match status" value="1"/>
</dbReference>
<dbReference type="InterPro" id="IPR011009">
    <property type="entry name" value="Kinase-like_dom_sf"/>
</dbReference>
<feature type="compositionally biased region" description="Polar residues" evidence="1">
    <location>
        <begin position="1072"/>
        <end position="1093"/>
    </location>
</feature>
<gene>
    <name evidence="3" type="ORF">HD556DRAFT_1447318</name>
</gene>
<feature type="compositionally biased region" description="Low complexity" evidence="1">
    <location>
        <begin position="1408"/>
        <end position="1419"/>
    </location>
</feature>
<feature type="domain" description="Protein kinase" evidence="2">
    <location>
        <begin position="406"/>
        <end position="787"/>
    </location>
</feature>
<feature type="compositionally biased region" description="Low complexity" evidence="1">
    <location>
        <begin position="1383"/>
        <end position="1395"/>
    </location>
</feature>
<organism evidence="3 4">
    <name type="scientific">Suillus plorans</name>
    <dbReference type="NCBI Taxonomy" id="116603"/>
    <lineage>
        <taxon>Eukaryota</taxon>
        <taxon>Fungi</taxon>
        <taxon>Dikarya</taxon>
        <taxon>Basidiomycota</taxon>
        <taxon>Agaricomycotina</taxon>
        <taxon>Agaricomycetes</taxon>
        <taxon>Agaricomycetidae</taxon>
        <taxon>Boletales</taxon>
        <taxon>Suillineae</taxon>
        <taxon>Suillaceae</taxon>
        <taxon>Suillus</taxon>
    </lineage>
</organism>
<dbReference type="RefSeq" id="XP_041156179.1">
    <property type="nucleotide sequence ID" value="XM_041307255.1"/>
</dbReference>
<dbReference type="GeneID" id="64601019"/>
<feature type="compositionally biased region" description="Basic and acidic residues" evidence="1">
    <location>
        <begin position="959"/>
        <end position="974"/>
    </location>
</feature>
<feature type="compositionally biased region" description="Polar residues" evidence="1">
    <location>
        <begin position="778"/>
        <end position="810"/>
    </location>
</feature>
<feature type="region of interest" description="Disordered" evidence="1">
    <location>
        <begin position="104"/>
        <end position="153"/>
    </location>
</feature>
<feature type="compositionally biased region" description="Polar residues" evidence="1">
    <location>
        <begin position="831"/>
        <end position="850"/>
    </location>
</feature>
<evidence type="ECO:0000313" key="4">
    <source>
        <dbReference type="Proteomes" id="UP000719766"/>
    </source>
</evidence>
<sequence>MQSSISSRQSDIDNFLLYATLSSIGVPSGPRTLDTTQALLKQELKNRLIHEGFGRGARIPLEKSIFHRLVIKTTLQLSEIKTIQYDKKGRFAYSGDKWKFHRRRKGIKRTRGAKDEQDDGTEDSGTEREDAEDDGTDDEDAEDDDTENGDTNIDDAEIKGAALGVEPSFDSVIHGQSETEAWSSQEYRPSGSKKRLRPVSVTTEKQFQRLFYTIQYHLRHKLKPHLPFNISDSAGSQYWSAEFSTSPIPDEYNCQKPDIALFDFAIKNMGKTWADVLSFVEHTSSDLTKKRDIPVFWGSTTKAYLMLREQPWRRFVVGFSICADQLRAHYFDRSGLIISHPFHIHQNMGPVRLTEMLGTLTLSDIHHLGFDPTIHMCNAACTGTHPNLAHEAKGWVKDNHDKTYSIMDVLWKSHGLFCRGTVCYRVVDEAGNQYALKDCWVTEEKRMHETTILEMVKGIPNVVELIDHWDVYYEGEPDCTARIRSQYDMGHRDDLMFRNRFHRRILLSPCGEPLSKFSSRRELLTAFHAFVVAHHMMIEKRVLHGDLSPNNFVVHDGIGYFIDFDHASILDEGTTSTYSHGTGTMPYISIRILQAMLDLAPLEVGANIPGQDADPNNVDDSTVDNNVDLVPQAANAPQNVNFDTDLIEHRPSDDLESLFYIFFEFVAKYGGPHGQLASTWSRRTLPWASAYEALGNADTHLALSTICFAKMGVLMQGRFLVAKTSEYFAEFRPLVHKWGTMVYDANAPQNPVEMTHAGVLDLLDIFMRSIGEEPPPLEQSQSLHPRTAASQSLHYRTSASQSLHSRTSASDALHPPPAGPSEPLLRRSARLSLTNPPIPSTALSEPLSSRSPRKKRTNGRLGGGNERCLNFFSVHVIPQSSFRVLATYLLTILKSLILLVFLNILQLPLSFTQLVVPSNYYYVRSHTVPVYVLCCASLVLESWHFPPSRSMPPKKRARRSYEVSEGTRRSERSTRGQGGHADQLKKTGETLVAPARKGRKETNLDISDAEENPMAPSQLRKPKKTATTKRSLTGSTNPTQCSIGINKNVHSGRQQPNSGHQHSGASLRTAPSAAQSSGRFGFRQPTSTGSQNIRKAPRPNERTHDSEEEAGSQAPEHGIGDDDDDQDQDQTDGENEDRDGVQDQEQTLEIGGTTDFGQHEDDLDGEYGGDAQEDCLNQGIDGDFDDEPGTQRDKPDAQDSGTHDDSNNELDNAASDETEESVLIFVLRLILSHALQEAFDVLERHQMKNGRRKAPSLTYLSRAKHTERRRASSQSKSPRRPSPRRVVSTGSSALARPPKCGCSPHITSTHSKYPDQRSVSPRRHTSQRVPSMRPSTRSRSPYRRSVSPRRHTSQRVPSMRPSARSRSPYRRSVSPHRHTSLHVPSVRPSTRSRSPYQCSVSPRRHISQRVPSMRPSSSRVHSRHSTRSRSPYRRSASPHTHVSQRPPRMQSPHRRSPSRRSTSSSRATRDEPDSYRNKRKAKTVQEDPAKLGFYPPAWQAFLQAAKLEMCLQAVLTHPIPDHGDVLQLAQEVLDAELWVYHEKKIKLDNGYFPQYTTQMSRLLCDDLFTFRTELKKVVISVAKASYDIFPKGTMARKDEVQKCVIAKATKLLKTGDYLRIPDSSDGKWRNFVSQALRDGCLEFYYGNSKKALKNTDEFRRAIPVNGLLLVGAVTKGVLTGFRETGTDKVPDLSADKCRADFNSLQKSVDALLENPDRRVELEEMLEQWAMIGMGDLDFDEGNTGGSDMEDVNIIL</sequence>
<feature type="compositionally biased region" description="Polar residues" evidence="1">
    <location>
        <begin position="1028"/>
        <end position="1066"/>
    </location>
</feature>
<feature type="compositionally biased region" description="Acidic residues" evidence="1">
    <location>
        <begin position="1161"/>
        <end position="1173"/>
    </location>
</feature>
<dbReference type="Gene3D" id="1.10.510.10">
    <property type="entry name" value="Transferase(Phosphotransferase) domain 1"/>
    <property type="match status" value="1"/>
</dbReference>
<comment type="caution">
    <text evidence="3">The sequence shown here is derived from an EMBL/GenBank/DDBJ whole genome shotgun (WGS) entry which is preliminary data.</text>
</comment>
<keyword evidence="4" id="KW-1185">Reference proteome</keyword>
<feature type="region of interest" description="Disordered" evidence="1">
    <location>
        <begin position="1247"/>
        <end position="1486"/>
    </location>
</feature>
<proteinExistence type="predicted"/>
<feature type="compositionally biased region" description="Low complexity" evidence="1">
    <location>
        <begin position="1433"/>
        <end position="1450"/>
    </location>
</feature>
<accession>A0A9P7AIH4</accession>
<dbReference type="InterPro" id="IPR000719">
    <property type="entry name" value="Prot_kinase_dom"/>
</dbReference>
<feature type="compositionally biased region" description="Acidic residues" evidence="1">
    <location>
        <begin position="116"/>
        <end position="153"/>
    </location>
</feature>
<protein>
    <recommendedName>
        <fullName evidence="2">Protein kinase domain-containing protein</fullName>
    </recommendedName>
</protein>
<feature type="compositionally biased region" description="Basic and acidic residues" evidence="1">
    <location>
        <begin position="1467"/>
        <end position="1476"/>
    </location>
</feature>
<dbReference type="GO" id="GO:0005524">
    <property type="term" value="F:ATP binding"/>
    <property type="evidence" value="ECO:0007669"/>
    <property type="project" value="InterPro"/>
</dbReference>
<dbReference type="OrthoDB" id="5584477at2759"/>
<evidence type="ECO:0000259" key="2">
    <source>
        <dbReference type="PROSITE" id="PS50011"/>
    </source>
</evidence>
<feature type="compositionally biased region" description="Low complexity" evidence="1">
    <location>
        <begin position="1328"/>
        <end position="1339"/>
    </location>
</feature>
<evidence type="ECO:0000313" key="3">
    <source>
        <dbReference type="EMBL" id="KAG1789043.1"/>
    </source>
</evidence>
<dbReference type="PANTHER" id="PTHR38248">
    <property type="entry name" value="FUNK1 6"/>
    <property type="match status" value="1"/>
</dbReference>
<feature type="compositionally biased region" description="Low complexity" evidence="1">
    <location>
        <begin position="1355"/>
        <end position="1366"/>
    </location>
</feature>
<name>A0A9P7AIH4_9AGAM</name>
<reference evidence="3" key="1">
    <citation type="journal article" date="2020" name="New Phytol.">
        <title>Comparative genomics reveals dynamic genome evolution in host specialist ectomycorrhizal fungi.</title>
        <authorList>
            <person name="Lofgren L.A."/>
            <person name="Nguyen N.H."/>
            <person name="Vilgalys R."/>
            <person name="Ruytinx J."/>
            <person name="Liao H.L."/>
            <person name="Branco S."/>
            <person name="Kuo A."/>
            <person name="LaButti K."/>
            <person name="Lipzen A."/>
            <person name="Andreopoulos W."/>
            <person name="Pangilinan J."/>
            <person name="Riley R."/>
            <person name="Hundley H."/>
            <person name="Na H."/>
            <person name="Barry K."/>
            <person name="Grigoriev I.V."/>
            <person name="Stajich J.E."/>
            <person name="Kennedy P.G."/>
        </authorList>
    </citation>
    <scope>NUCLEOTIDE SEQUENCE</scope>
    <source>
        <strain evidence="3">S12</strain>
    </source>
</reference>
<feature type="compositionally biased region" description="Basic and acidic residues" evidence="1">
    <location>
        <begin position="1189"/>
        <end position="1206"/>
    </location>
</feature>
<dbReference type="InterPro" id="IPR040976">
    <property type="entry name" value="Pkinase_fungal"/>
</dbReference>
<dbReference type="InterPro" id="IPR045341">
    <property type="entry name" value="DUF6532"/>
</dbReference>
<feature type="region of interest" description="Disordered" evidence="1">
    <location>
        <begin position="176"/>
        <end position="199"/>
    </location>
</feature>
<dbReference type="Proteomes" id="UP000719766">
    <property type="component" value="Unassembled WGS sequence"/>
</dbReference>
<evidence type="ECO:0000256" key="1">
    <source>
        <dbReference type="SAM" id="MobiDB-lite"/>
    </source>
</evidence>
<feature type="compositionally biased region" description="Basic residues" evidence="1">
    <location>
        <begin position="1340"/>
        <end position="1353"/>
    </location>
</feature>
<feature type="region of interest" description="Disordered" evidence="1">
    <location>
        <begin position="773"/>
        <end position="861"/>
    </location>
</feature>
<dbReference type="Pfam" id="PF17667">
    <property type="entry name" value="Pkinase_fungal"/>
    <property type="match status" value="1"/>
</dbReference>
<feature type="region of interest" description="Disordered" evidence="1">
    <location>
        <begin position="948"/>
        <end position="1216"/>
    </location>
</feature>
<feature type="compositionally biased region" description="Acidic residues" evidence="1">
    <location>
        <begin position="1121"/>
        <end position="1137"/>
    </location>
</feature>